<evidence type="ECO:0000313" key="4">
    <source>
        <dbReference type="Proteomes" id="UP000830167"/>
    </source>
</evidence>
<keyword evidence="1" id="KW-0808">Transferase</keyword>
<keyword evidence="4" id="KW-1185">Reference proteome</keyword>
<keyword evidence="3" id="KW-0489">Methyltransferase</keyword>
<dbReference type="SUPFAM" id="SSF53335">
    <property type="entry name" value="S-adenosyl-L-methionine-dependent methyltransferases"/>
    <property type="match status" value="1"/>
</dbReference>
<dbReference type="Proteomes" id="UP000830167">
    <property type="component" value="Chromosome"/>
</dbReference>
<dbReference type="GO" id="GO:0032259">
    <property type="term" value="P:methylation"/>
    <property type="evidence" value="ECO:0007669"/>
    <property type="project" value="UniProtKB-KW"/>
</dbReference>
<reference evidence="3" key="1">
    <citation type="submission" date="2021-12" db="EMBL/GenBank/DDBJ databases">
        <title>Alicyclobacillaceae gen. nov., sp. nov., isolated from chalcocite enrichment system.</title>
        <authorList>
            <person name="Jiang Z."/>
        </authorList>
    </citation>
    <scope>NUCLEOTIDE SEQUENCE</scope>
    <source>
        <strain evidence="3">MYW30-H2</strain>
    </source>
</reference>
<name>A0ABY4CEF1_9BACL</name>
<gene>
    <name evidence="3" type="ORF">LSG31_13240</name>
</gene>
<feature type="domain" description="Methyltransferase" evidence="2">
    <location>
        <begin position="41"/>
        <end position="137"/>
    </location>
</feature>
<accession>A0ABY4CEF1</accession>
<dbReference type="Pfam" id="PF13649">
    <property type="entry name" value="Methyltransf_25"/>
    <property type="match status" value="1"/>
</dbReference>
<evidence type="ECO:0000313" key="3">
    <source>
        <dbReference type="EMBL" id="UOF88900.1"/>
    </source>
</evidence>
<dbReference type="PANTHER" id="PTHR43861">
    <property type="entry name" value="TRANS-ACONITATE 2-METHYLTRANSFERASE-RELATED"/>
    <property type="match status" value="1"/>
</dbReference>
<organism evidence="3 4">
    <name type="scientific">Fodinisporobacter ferrooxydans</name>
    <dbReference type="NCBI Taxonomy" id="2901836"/>
    <lineage>
        <taxon>Bacteria</taxon>
        <taxon>Bacillati</taxon>
        <taxon>Bacillota</taxon>
        <taxon>Bacilli</taxon>
        <taxon>Bacillales</taxon>
        <taxon>Alicyclobacillaceae</taxon>
        <taxon>Fodinisporobacter</taxon>
    </lineage>
</organism>
<dbReference type="InterPro" id="IPR029063">
    <property type="entry name" value="SAM-dependent_MTases_sf"/>
</dbReference>
<dbReference type="CDD" id="cd02440">
    <property type="entry name" value="AdoMet_MTases"/>
    <property type="match status" value="1"/>
</dbReference>
<dbReference type="Gene3D" id="3.40.50.150">
    <property type="entry name" value="Vaccinia Virus protein VP39"/>
    <property type="match status" value="1"/>
</dbReference>
<sequence length="269" mass="31702">MNAYHIFARFYDEMMADAPYEKWQTFFMEAIRRYSLQAQKIADIGCGTGKLSLFFADQGYEVYAMDPSPLMLLQLDQKLTGKLRNQIHLCEMGAAELELPQTVDMAVSFCDSLNYIVDERELARAFRKIHSALTDGGMVLFDLHTPYKIAELYGDSLYFDECEEYTYIWETHKDPEQQVIEHDLVFFVKEANGLYQRFDESHRQRAYDHLFIKTLLIQAGFSEIECFADFTWEQVSEQTERYFFIARKRWEETSDRSCDGQQRKTIAEK</sequence>
<dbReference type="InterPro" id="IPR041698">
    <property type="entry name" value="Methyltransf_25"/>
</dbReference>
<proteinExistence type="predicted"/>
<dbReference type="RefSeq" id="WP_347435580.1">
    <property type="nucleotide sequence ID" value="NZ_CP089291.1"/>
</dbReference>
<evidence type="ECO:0000259" key="2">
    <source>
        <dbReference type="Pfam" id="PF13649"/>
    </source>
</evidence>
<dbReference type="GO" id="GO:0008168">
    <property type="term" value="F:methyltransferase activity"/>
    <property type="evidence" value="ECO:0007669"/>
    <property type="project" value="UniProtKB-KW"/>
</dbReference>
<dbReference type="Gene3D" id="2.20.25.110">
    <property type="entry name" value="S-adenosyl-L-methionine-dependent methyltransferases"/>
    <property type="match status" value="1"/>
</dbReference>
<protein>
    <submittedName>
        <fullName evidence="3">Class I SAM-dependent methyltransferase</fullName>
    </submittedName>
</protein>
<dbReference type="EMBL" id="CP089291">
    <property type="protein sequence ID" value="UOF88900.1"/>
    <property type="molecule type" value="Genomic_DNA"/>
</dbReference>
<evidence type="ECO:0000256" key="1">
    <source>
        <dbReference type="ARBA" id="ARBA00022679"/>
    </source>
</evidence>